<gene>
    <name evidence="3" type="primary">SPAC3G6.03c</name>
    <name evidence="3" type="ORF">LOC62_02G002437</name>
</gene>
<dbReference type="InterPro" id="IPR029001">
    <property type="entry name" value="ITPase-like_fam"/>
</dbReference>
<name>A0AAF1BP58_9TREE</name>
<comment type="cofactor">
    <cofactor evidence="1">
        <name>a divalent metal cation</name>
        <dbReference type="ChEBI" id="CHEBI:60240"/>
    </cofactor>
</comment>
<dbReference type="Gene3D" id="3.90.950.10">
    <property type="match status" value="1"/>
</dbReference>
<sequence>MSVVPKRPSPVLPTAMPWPIFEKLKNKRVVLASSSPRRKDILENIGFKPEIVPSTFDEDLPKNMFEDRLADYPVATAGEKAMEVYERLIRENEADPADIVISADTVVIFPPEKDTAEGGVAHGEHSEILEKPPNKNEQLRLLDLMAGRSCEVVTAVCIVYPTVEHPGFKLQSINQSTIVHFYDNDIETIKAYVEHGEGHDRAGGFAIQGLGGLLIEKIEGDYDNCVGFPNSAFWRWMAELDEDGTFDDI</sequence>
<accession>A0AAF1BP58</accession>
<dbReference type="RefSeq" id="XP_062624930.1">
    <property type="nucleotide sequence ID" value="XM_062768946.1"/>
</dbReference>
<dbReference type="GeneID" id="87805685"/>
<dbReference type="HAMAP" id="MF_00528">
    <property type="entry name" value="Maf"/>
    <property type="match status" value="1"/>
</dbReference>
<dbReference type="Proteomes" id="UP000827549">
    <property type="component" value="Chromosome 2"/>
</dbReference>
<protein>
    <submittedName>
        <fullName evidence="3">Maf-like protein</fullName>
    </submittedName>
</protein>
<dbReference type="SUPFAM" id="SSF52972">
    <property type="entry name" value="ITPase-like"/>
    <property type="match status" value="1"/>
</dbReference>
<dbReference type="PIRSF" id="PIRSF006305">
    <property type="entry name" value="Maf"/>
    <property type="match status" value="1"/>
</dbReference>
<keyword evidence="2" id="KW-0378">Hydrolase</keyword>
<dbReference type="GO" id="GO:0047429">
    <property type="term" value="F:nucleoside triphosphate diphosphatase activity"/>
    <property type="evidence" value="ECO:0007669"/>
    <property type="project" value="InterPro"/>
</dbReference>
<evidence type="ECO:0000313" key="3">
    <source>
        <dbReference type="EMBL" id="WOO78898.1"/>
    </source>
</evidence>
<dbReference type="AlphaFoldDB" id="A0AAF1BP58"/>
<dbReference type="PANTHER" id="PTHR43213:SF5">
    <property type="entry name" value="BIFUNCTIONAL DTTP_UTP PYROPHOSPHATASE_METHYLTRANSFERASE PROTEIN-RELATED"/>
    <property type="match status" value="1"/>
</dbReference>
<dbReference type="InterPro" id="IPR003697">
    <property type="entry name" value="Maf-like"/>
</dbReference>
<dbReference type="EMBL" id="CP086715">
    <property type="protein sequence ID" value="WOO78898.1"/>
    <property type="molecule type" value="Genomic_DNA"/>
</dbReference>
<organism evidence="3 4">
    <name type="scientific">Vanrija pseudolonga</name>
    <dbReference type="NCBI Taxonomy" id="143232"/>
    <lineage>
        <taxon>Eukaryota</taxon>
        <taxon>Fungi</taxon>
        <taxon>Dikarya</taxon>
        <taxon>Basidiomycota</taxon>
        <taxon>Agaricomycotina</taxon>
        <taxon>Tremellomycetes</taxon>
        <taxon>Trichosporonales</taxon>
        <taxon>Trichosporonaceae</taxon>
        <taxon>Vanrija</taxon>
    </lineage>
</organism>
<keyword evidence="4" id="KW-1185">Reference proteome</keyword>
<evidence type="ECO:0000256" key="2">
    <source>
        <dbReference type="ARBA" id="ARBA00022801"/>
    </source>
</evidence>
<dbReference type="CDD" id="cd00555">
    <property type="entry name" value="Maf"/>
    <property type="match status" value="1"/>
</dbReference>
<proteinExistence type="inferred from homology"/>
<dbReference type="Pfam" id="PF02545">
    <property type="entry name" value="Maf"/>
    <property type="match status" value="1"/>
</dbReference>
<evidence type="ECO:0000256" key="1">
    <source>
        <dbReference type="ARBA" id="ARBA00001968"/>
    </source>
</evidence>
<evidence type="ECO:0000313" key="4">
    <source>
        <dbReference type="Proteomes" id="UP000827549"/>
    </source>
</evidence>
<reference evidence="3" key="1">
    <citation type="submission" date="2023-10" db="EMBL/GenBank/DDBJ databases">
        <authorList>
            <person name="Noh H."/>
        </authorList>
    </citation>
    <scope>NUCLEOTIDE SEQUENCE</scope>
    <source>
        <strain evidence="3">DUCC4014</strain>
    </source>
</reference>
<dbReference type="PANTHER" id="PTHR43213">
    <property type="entry name" value="BIFUNCTIONAL DTTP/UTP PYROPHOSPHATASE/METHYLTRANSFERASE PROTEIN-RELATED"/>
    <property type="match status" value="1"/>
</dbReference>
<dbReference type="NCBIfam" id="TIGR00172">
    <property type="entry name" value="maf"/>
    <property type="match status" value="1"/>
</dbReference>